<sequence length="83" mass="9544">MQTINLNIDDSLLNQAIQHWKNFLSQHQKESVNFTYVDDIGDTIQVINGIEYVVPTKEDKKAFNTPKKNQDFTSLDSLKSELS</sequence>
<name>A0A6S6SPE9_9BACT</name>
<dbReference type="EMBL" id="CACVAU010000034">
    <property type="protein sequence ID" value="CAA6810349.1"/>
    <property type="molecule type" value="Genomic_DNA"/>
</dbReference>
<protein>
    <submittedName>
        <fullName evidence="1">Uncharacterized protein</fullName>
    </submittedName>
</protein>
<organism evidence="1">
    <name type="scientific">uncultured Sulfurovum sp</name>
    <dbReference type="NCBI Taxonomy" id="269237"/>
    <lineage>
        <taxon>Bacteria</taxon>
        <taxon>Pseudomonadati</taxon>
        <taxon>Campylobacterota</taxon>
        <taxon>Epsilonproteobacteria</taxon>
        <taxon>Campylobacterales</taxon>
        <taxon>Sulfurovaceae</taxon>
        <taxon>Sulfurovum</taxon>
        <taxon>environmental samples</taxon>
    </lineage>
</organism>
<evidence type="ECO:0000313" key="1">
    <source>
        <dbReference type="EMBL" id="CAA6810349.1"/>
    </source>
</evidence>
<gene>
    <name evidence="1" type="ORF">HELGO_WM37154</name>
</gene>
<accession>A0A6S6SPE9</accession>
<reference evidence="1" key="1">
    <citation type="submission" date="2020-01" db="EMBL/GenBank/DDBJ databases">
        <authorList>
            <person name="Meier V. D."/>
            <person name="Meier V D."/>
        </authorList>
    </citation>
    <scope>NUCLEOTIDE SEQUENCE</scope>
    <source>
        <strain evidence="1">HLG_WM_MAG_05</strain>
    </source>
</reference>
<dbReference type="AlphaFoldDB" id="A0A6S6SPE9"/>
<proteinExistence type="predicted"/>